<keyword evidence="1 4" id="KW-0645">Protease</keyword>
<dbReference type="InterPro" id="IPR000169">
    <property type="entry name" value="Pept_cys_AS"/>
</dbReference>
<dbReference type="SUPFAM" id="SSF54001">
    <property type="entry name" value="Cysteine proteinases"/>
    <property type="match status" value="1"/>
</dbReference>
<feature type="domain" description="Peptidase C1A papain C-terminal" evidence="7">
    <location>
        <begin position="49"/>
        <end position="119"/>
    </location>
</feature>
<reference evidence="8 9" key="1">
    <citation type="submission" date="2020-08" db="EMBL/GenBank/DDBJ databases">
        <title>Genomic Encyclopedia of Type Strains, Phase IV (KMG-IV): sequencing the most valuable type-strain genomes for metagenomic binning, comparative biology and taxonomic classification.</title>
        <authorList>
            <person name="Goeker M."/>
        </authorList>
    </citation>
    <scope>NUCLEOTIDE SEQUENCE [LARGE SCALE GENOMIC DNA]</scope>
    <source>
        <strain evidence="8 9">DSM 29568</strain>
    </source>
</reference>
<evidence type="ECO:0000313" key="9">
    <source>
        <dbReference type="Proteomes" id="UP000553034"/>
    </source>
</evidence>
<dbReference type="EMBL" id="JACIFO010000011">
    <property type="protein sequence ID" value="MBB4119885.1"/>
    <property type="molecule type" value="Genomic_DNA"/>
</dbReference>
<evidence type="ECO:0000256" key="2">
    <source>
        <dbReference type="ARBA" id="ARBA00022801"/>
    </source>
</evidence>
<evidence type="ECO:0000259" key="7">
    <source>
        <dbReference type="Pfam" id="PF00112"/>
    </source>
</evidence>
<dbReference type="PANTHER" id="PTHR10363">
    <property type="entry name" value="BLEOMYCIN HYDROLASE"/>
    <property type="match status" value="1"/>
</dbReference>
<name>A0A840ES64_9FLAO</name>
<evidence type="ECO:0000256" key="3">
    <source>
        <dbReference type="ARBA" id="ARBA00022807"/>
    </source>
</evidence>
<dbReference type="InterPro" id="IPR038765">
    <property type="entry name" value="Papain-like_cys_pep_sf"/>
</dbReference>
<keyword evidence="3 4" id="KW-0788">Thiol protease</keyword>
<keyword evidence="6" id="KW-0732">Signal</keyword>
<dbReference type="GO" id="GO:0009636">
    <property type="term" value="P:response to toxic substance"/>
    <property type="evidence" value="ECO:0007669"/>
    <property type="project" value="TreeGrafter"/>
</dbReference>
<dbReference type="Gene3D" id="3.90.70.10">
    <property type="entry name" value="Cysteine proteinases"/>
    <property type="match status" value="1"/>
</dbReference>
<dbReference type="GO" id="GO:0043418">
    <property type="term" value="P:homocysteine catabolic process"/>
    <property type="evidence" value="ECO:0007669"/>
    <property type="project" value="TreeGrafter"/>
</dbReference>
<comment type="similarity">
    <text evidence="4">Belongs to the peptidase C1 family.</text>
</comment>
<keyword evidence="2 4" id="KW-0378">Hydrolase</keyword>
<comment type="caution">
    <text evidence="8">The sequence shown here is derived from an EMBL/GenBank/DDBJ whole genome shotgun (WGS) entry which is preliminary data.</text>
</comment>
<dbReference type="Pfam" id="PF00112">
    <property type="entry name" value="Peptidase_C1"/>
    <property type="match status" value="1"/>
</dbReference>
<dbReference type="PANTHER" id="PTHR10363:SF2">
    <property type="entry name" value="BLEOMYCIN HYDROLASE"/>
    <property type="match status" value="1"/>
</dbReference>
<dbReference type="PROSITE" id="PS00139">
    <property type="entry name" value="THIOL_PROTEASE_CYS"/>
    <property type="match status" value="1"/>
</dbReference>
<evidence type="ECO:0000256" key="5">
    <source>
        <dbReference type="PIRSR" id="PIRSR005700-1"/>
    </source>
</evidence>
<feature type="active site" evidence="5">
    <location>
        <position position="330"/>
    </location>
</feature>
<dbReference type="GO" id="GO:0070005">
    <property type="term" value="F:cysteine-type aminopeptidase activity"/>
    <property type="evidence" value="ECO:0007669"/>
    <property type="project" value="InterPro"/>
</dbReference>
<dbReference type="GO" id="GO:0006508">
    <property type="term" value="P:proteolysis"/>
    <property type="evidence" value="ECO:0007669"/>
    <property type="project" value="UniProtKB-KW"/>
</dbReference>
<proteinExistence type="inferred from homology"/>
<dbReference type="AlphaFoldDB" id="A0A840ES64"/>
<dbReference type="InterPro" id="IPR000668">
    <property type="entry name" value="Peptidase_C1A_C"/>
</dbReference>
<evidence type="ECO:0000256" key="4">
    <source>
        <dbReference type="PIRNR" id="PIRNR005700"/>
    </source>
</evidence>
<dbReference type="PIRSF" id="PIRSF005700">
    <property type="entry name" value="PepC"/>
    <property type="match status" value="1"/>
</dbReference>
<organism evidence="8 9">
    <name type="scientific">Mesonia hippocampi</name>
    <dbReference type="NCBI Taxonomy" id="1628250"/>
    <lineage>
        <taxon>Bacteria</taxon>
        <taxon>Pseudomonadati</taxon>
        <taxon>Bacteroidota</taxon>
        <taxon>Flavobacteriia</taxon>
        <taxon>Flavobacteriales</taxon>
        <taxon>Flavobacteriaceae</taxon>
        <taxon>Mesonia</taxon>
    </lineage>
</organism>
<gene>
    <name evidence="8" type="ORF">GGR32_002196</name>
</gene>
<feature type="chain" id="PRO_5032752903" description="Aminopeptidase" evidence="6">
    <location>
        <begin position="21"/>
        <end position="394"/>
    </location>
</feature>
<sequence>MKKKIMSLGLAVMLSIGAFAQDDLIASLKENQSKAAKEGFVFTPIINLATTSVKNQGSSGTCWSYSGNSFLESEMIKAGKEPVDISEIYTARCTYIEKAINYVRMHGSLNYGDGGALHDVINIYEKYGALPEEVYTGLNYGTDINRFGEMQAVLKGMLDGVIANKNGQLTPNWITAFTAALDSYLGEVPETFTYNGKKYTPKSFAKEVVGLEASNYIEVVNLAYEPLYTDVFFPVPDNWSFDYAYNVSMTDLTDIIDNALDKGYTIGWATDVSEKYFSWKNGVAFVPEKDYRDMSNEERKTLFDGPKPEREITIDMRAEAFDNYTTTDDHGMQIVGLAKDQDGKAYYIIKNSWGESNDYKGYLYVTKNFVQYKTTALLVNKNGMPKQLLKKRKS</sequence>
<feature type="active site" evidence="5">
    <location>
        <position position="62"/>
    </location>
</feature>
<dbReference type="Pfam" id="PF03051">
    <property type="entry name" value="Peptidase_C1_2"/>
    <property type="match status" value="1"/>
</dbReference>
<dbReference type="GO" id="GO:0005737">
    <property type="term" value="C:cytoplasm"/>
    <property type="evidence" value="ECO:0007669"/>
    <property type="project" value="TreeGrafter"/>
</dbReference>
<accession>A0A840ES64</accession>
<keyword evidence="9" id="KW-1185">Reference proteome</keyword>
<evidence type="ECO:0000256" key="6">
    <source>
        <dbReference type="SAM" id="SignalP"/>
    </source>
</evidence>
<protein>
    <recommendedName>
        <fullName evidence="4">Aminopeptidase</fullName>
    </recommendedName>
</protein>
<dbReference type="RefSeq" id="WP_183478222.1">
    <property type="nucleotide sequence ID" value="NZ_JACIFO010000011.1"/>
</dbReference>
<keyword evidence="4" id="KW-0031">Aminopeptidase</keyword>
<dbReference type="InterPro" id="IPR004134">
    <property type="entry name" value="Peptidase_C1B"/>
</dbReference>
<feature type="active site" evidence="5">
    <location>
        <position position="351"/>
    </location>
</feature>
<dbReference type="Proteomes" id="UP000553034">
    <property type="component" value="Unassembled WGS sequence"/>
</dbReference>
<evidence type="ECO:0000313" key="8">
    <source>
        <dbReference type="EMBL" id="MBB4119885.1"/>
    </source>
</evidence>
<feature type="signal peptide" evidence="6">
    <location>
        <begin position="1"/>
        <end position="20"/>
    </location>
</feature>
<evidence type="ECO:0000256" key="1">
    <source>
        <dbReference type="ARBA" id="ARBA00022670"/>
    </source>
</evidence>